<dbReference type="EMBL" id="SZPV01000062">
    <property type="protein sequence ID" value="TKI51295.1"/>
    <property type="molecule type" value="Genomic_DNA"/>
</dbReference>
<dbReference type="Gene3D" id="3.40.630.30">
    <property type="match status" value="1"/>
</dbReference>
<comment type="caution">
    <text evidence="2">The sequence shown here is derived from an EMBL/GenBank/DDBJ whole genome shotgun (WGS) entry which is preliminary data.</text>
</comment>
<dbReference type="InterPro" id="IPR000182">
    <property type="entry name" value="GNAT_dom"/>
</dbReference>
<dbReference type="Pfam" id="PF00583">
    <property type="entry name" value="Acetyltransf_1"/>
    <property type="match status" value="1"/>
</dbReference>
<dbReference type="CDD" id="cd04301">
    <property type="entry name" value="NAT_SF"/>
    <property type="match status" value="1"/>
</dbReference>
<proteinExistence type="predicted"/>
<protein>
    <submittedName>
        <fullName evidence="2">GNAT family N-acetyltransferase</fullName>
    </submittedName>
</protein>
<accession>A0ABY2T478</accession>
<dbReference type="Proteomes" id="UP000308539">
    <property type="component" value="Unassembled WGS sequence"/>
</dbReference>
<sequence>MLNFLFDFKQHRNKRQYSKTKIKDLDAELKIEIKKIEEDPERFILNVSHKNGEQIIVYRTIFDQDEKFGVFFIELKVIHKKGIVLNRIRLSAYYSSEETIELCDIEVFGENEGRGYGSILLDSLINFAIENSIKKISGWISYSDKDHFDKLDFFYKKHGFNVTWGNDTNNANKAADIIWTNF</sequence>
<keyword evidence="3" id="KW-1185">Reference proteome</keyword>
<evidence type="ECO:0000259" key="1">
    <source>
        <dbReference type="PROSITE" id="PS51186"/>
    </source>
</evidence>
<evidence type="ECO:0000313" key="2">
    <source>
        <dbReference type="EMBL" id="TKI51295.1"/>
    </source>
</evidence>
<dbReference type="InterPro" id="IPR016181">
    <property type="entry name" value="Acyl_CoA_acyltransferase"/>
</dbReference>
<evidence type="ECO:0000313" key="3">
    <source>
        <dbReference type="Proteomes" id="UP000308539"/>
    </source>
</evidence>
<name>A0ABY2T478_9BACI</name>
<dbReference type="RefSeq" id="WP_025220239.1">
    <property type="nucleotide sequence ID" value="NZ_CP006837.1"/>
</dbReference>
<feature type="domain" description="N-acetyltransferase" evidence="1">
    <location>
        <begin position="31"/>
        <end position="182"/>
    </location>
</feature>
<gene>
    <name evidence="2" type="ORF">FC752_22235</name>
</gene>
<dbReference type="PROSITE" id="PS51186">
    <property type="entry name" value="GNAT"/>
    <property type="match status" value="1"/>
</dbReference>
<reference evidence="2 3" key="1">
    <citation type="submission" date="2019-04" db="EMBL/GenBank/DDBJ databases">
        <title>Lysinibacillus genome sequencing.</title>
        <authorList>
            <person name="Dunlap C."/>
        </authorList>
    </citation>
    <scope>NUCLEOTIDE SEQUENCE [LARGE SCALE GENOMIC DNA]</scope>
    <source>
        <strain evidence="2 3">NBRC 109424</strain>
    </source>
</reference>
<dbReference type="SUPFAM" id="SSF55729">
    <property type="entry name" value="Acyl-CoA N-acyltransferases (Nat)"/>
    <property type="match status" value="1"/>
</dbReference>
<organism evidence="2 3">
    <name type="scientific">Lysinibacillus varians</name>
    <dbReference type="NCBI Taxonomy" id="1145276"/>
    <lineage>
        <taxon>Bacteria</taxon>
        <taxon>Bacillati</taxon>
        <taxon>Bacillota</taxon>
        <taxon>Bacilli</taxon>
        <taxon>Bacillales</taxon>
        <taxon>Bacillaceae</taxon>
        <taxon>Lysinibacillus</taxon>
    </lineage>
</organism>